<dbReference type="EMBL" id="LAVV01008201">
    <property type="protein sequence ID" value="KNZ53479.1"/>
    <property type="molecule type" value="Genomic_DNA"/>
</dbReference>
<dbReference type="VEuPathDB" id="FungiDB:VP01_3229g3"/>
<sequence>SGSSCFELFDLGNCCGRRGGDILKRIPSWVKNKANFDNSPREFLHGGSGGFVLSLFIPSLKTNSLIEAAGLW</sequence>
<evidence type="ECO:0000313" key="1">
    <source>
        <dbReference type="EMBL" id="KNZ53479.1"/>
    </source>
</evidence>
<dbReference type="Proteomes" id="UP000037035">
    <property type="component" value="Unassembled WGS sequence"/>
</dbReference>
<dbReference type="AlphaFoldDB" id="A0A0L6UYA7"/>
<reference evidence="1 2" key="1">
    <citation type="submission" date="2015-08" db="EMBL/GenBank/DDBJ databases">
        <title>Next Generation Sequencing and Analysis of the Genome of Puccinia sorghi L Schw, the Causal Agent of Maize Common Rust.</title>
        <authorList>
            <person name="Rochi L."/>
            <person name="Burguener G."/>
            <person name="Darino M."/>
            <person name="Turjanski A."/>
            <person name="Kreff E."/>
            <person name="Dieguez M.J."/>
            <person name="Sacco F."/>
        </authorList>
    </citation>
    <scope>NUCLEOTIDE SEQUENCE [LARGE SCALE GENOMIC DNA]</scope>
    <source>
        <strain evidence="1 2">RO10H11247</strain>
    </source>
</reference>
<comment type="caution">
    <text evidence="1">The sequence shown here is derived from an EMBL/GenBank/DDBJ whole genome shotgun (WGS) entry which is preliminary data.</text>
</comment>
<accession>A0A0L6UYA7</accession>
<keyword evidence="2" id="KW-1185">Reference proteome</keyword>
<gene>
    <name evidence="1" type="ORF">VP01_3229g3</name>
</gene>
<organism evidence="1 2">
    <name type="scientific">Puccinia sorghi</name>
    <dbReference type="NCBI Taxonomy" id="27349"/>
    <lineage>
        <taxon>Eukaryota</taxon>
        <taxon>Fungi</taxon>
        <taxon>Dikarya</taxon>
        <taxon>Basidiomycota</taxon>
        <taxon>Pucciniomycotina</taxon>
        <taxon>Pucciniomycetes</taxon>
        <taxon>Pucciniales</taxon>
        <taxon>Pucciniaceae</taxon>
        <taxon>Puccinia</taxon>
    </lineage>
</organism>
<name>A0A0L6UYA7_9BASI</name>
<feature type="non-terminal residue" evidence="1">
    <location>
        <position position="1"/>
    </location>
</feature>
<proteinExistence type="predicted"/>
<protein>
    <submittedName>
        <fullName evidence="1">Uncharacterized protein</fullName>
    </submittedName>
</protein>
<evidence type="ECO:0000313" key="2">
    <source>
        <dbReference type="Proteomes" id="UP000037035"/>
    </source>
</evidence>